<keyword evidence="2 5" id="KW-0812">Transmembrane</keyword>
<dbReference type="GO" id="GO:0005886">
    <property type="term" value="C:plasma membrane"/>
    <property type="evidence" value="ECO:0007669"/>
    <property type="project" value="TreeGrafter"/>
</dbReference>
<sequence length="285" mass="31251">MQHSTKKVFAARLLSLLSCASGGIFLGVCLLDLFPLAKETFEKIKNDAKLKSEYPFTELVIGLGFFFVYFVEEIAAKLCVMSVPTDDESYCPECSECQTAREIQVDAAFSNPPLTVSEKTATKSRANSVAAKRLRTSSVLSNRLRTSSVLYAAKQNIVTIQHSVSNDIVRSITFVTAFSFHSTLEGFAFGVQDSTLSAVTLFFGIIVHKAVVTFSIGMRLVRSHPDRRFLIIGLIIFVAFTAPIGGIIGIAVQNSRMDELPKNIVSTVLTCVALGTFLYITFFEV</sequence>
<protein>
    <submittedName>
        <fullName evidence="8">Zinc transporter ZIP3</fullName>
    </submittedName>
</protein>
<evidence type="ECO:0000256" key="4">
    <source>
        <dbReference type="ARBA" id="ARBA00023136"/>
    </source>
</evidence>
<name>A0A0N4V701_ENTVE</name>
<organism evidence="8">
    <name type="scientific">Enterobius vermicularis</name>
    <name type="common">Human pinworm</name>
    <dbReference type="NCBI Taxonomy" id="51028"/>
    <lineage>
        <taxon>Eukaryota</taxon>
        <taxon>Metazoa</taxon>
        <taxon>Ecdysozoa</taxon>
        <taxon>Nematoda</taxon>
        <taxon>Chromadorea</taxon>
        <taxon>Rhabditida</taxon>
        <taxon>Spirurina</taxon>
        <taxon>Oxyuridomorpha</taxon>
        <taxon>Oxyuroidea</taxon>
        <taxon>Oxyuridae</taxon>
        <taxon>Enterobius</taxon>
    </lineage>
</organism>
<feature type="transmembrane region" description="Helical" evidence="5">
    <location>
        <begin position="264"/>
        <end position="283"/>
    </location>
</feature>
<comment type="subcellular location">
    <subcellularLocation>
        <location evidence="1">Membrane</location>
        <topology evidence="1">Multi-pass membrane protein</topology>
    </subcellularLocation>
</comment>
<dbReference type="InterPro" id="IPR003689">
    <property type="entry name" value="ZIP"/>
</dbReference>
<proteinExistence type="predicted"/>
<dbReference type="Pfam" id="PF02535">
    <property type="entry name" value="Zip"/>
    <property type="match status" value="1"/>
</dbReference>
<gene>
    <name evidence="6" type="ORF">EVEC_LOCUS5663</name>
</gene>
<evidence type="ECO:0000313" key="7">
    <source>
        <dbReference type="Proteomes" id="UP000274131"/>
    </source>
</evidence>
<feature type="transmembrane region" description="Helical" evidence="5">
    <location>
        <begin position="196"/>
        <end position="217"/>
    </location>
</feature>
<dbReference type="STRING" id="51028.A0A0N4V701"/>
<accession>A0A0N4V701</accession>
<keyword evidence="4 5" id="KW-0472">Membrane</keyword>
<evidence type="ECO:0000313" key="6">
    <source>
        <dbReference type="EMBL" id="VDD90912.1"/>
    </source>
</evidence>
<reference evidence="8" key="1">
    <citation type="submission" date="2017-02" db="UniProtKB">
        <authorList>
            <consortium name="WormBaseParasite"/>
        </authorList>
    </citation>
    <scope>IDENTIFICATION</scope>
</reference>
<keyword evidence="3 5" id="KW-1133">Transmembrane helix</keyword>
<feature type="transmembrane region" description="Helical" evidence="5">
    <location>
        <begin position="12"/>
        <end position="34"/>
    </location>
</feature>
<keyword evidence="7" id="KW-1185">Reference proteome</keyword>
<dbReference type="GO" id="GO:0005385">
    <property type="term" value="F:zinc ion transmembrane transporter activity"/>
    <property type="evidence" value="ECO:0007669"/>
    <property type="project" value="TreeGrafter"/>
</dbReference>
<feature type="transmembrane region" description="Helical" evidence="5">
    <location>
        <begin position="229"/>
        <end position="252"/>
    </location>
</feature>
<dbReference type="WBParaSite" id="EVEC_0000605201-mRNA-1">
    <property type="protein sequence ID" value="EVEC_0000605201-mRNA-1"/>
    <property type="gene ID" value="EVEC_0000605201"/>
</dbReference>
<dbReference type="AlphaFoldDB" id="A0A0N4V701"/>
<reference evidence="6 7" key="2">
    <citation type="submission" date="2018-10" db="EMBL/GenBank/DDBJ databases">
        <authorList>
            <consortium name="Pathogen Informatics"/>
        </authorList>
    </citation>
    <scope>NUCLEOTIDE SEQUENCE [LARGE SCALE GENOMIC DNA]</scope>
</reference>
<dbReference type="PANTHER" id="PTHR11040">
    <property type="entry name" value="ZINC/IRON TRANSPORTER"/>
    <property type="match status" value="1"/>
</dbReference>
<dbReference type="EMBL" id="UXUI01008230">
    <property type="protein sequence ID" value="VDD90912.1"/>
    <property type="molecule type" value="Genomic_DNA"/>
</dbReference>
<dbReference type="OrthoDB" id="448280at2759"/>
<evidence type="ECO:0000313" key="8">
    <source>
        <dbReference type="WBParaSite" id="EVEC_0000605201-mRNA-1"/>
    </source>
</evidence>
<evidence type="ECO:0000256" key="1">
    <source>
        <dbReference type="ARBA" id="ARBA00004141"/>
    </source>
</evidence>
<evidence type="ECO:0000256" key="3">
    <source>
        <dbReference type="ARBA" id="ARBA00022989"/>
    </source>
</evidence>
<dbReference type="Proteomes" id="UP000274131">
    <property type="component" value="Unassembled WGS sequence"/>
</dbReference>
<evidence type="ECO:0000256" key="2">
    <source>
        <dbReference type="ARBA" id="ARBA00022692"/>
    </source>
</evidence>
<feature type="transmembrane region" description="Helical" evidence="5">
    <location>
        <begin position="54"/>
        <end position="71"/>
    </location>
</feature>
<feature type="transmembrane region" description="Helical" evidence="5">
    <location>
        <begin position="172"/>
        <end position="190"/>
    </location>
</feature>
<evidence type="ECO:0000256" key="5">
    <source>
        <dbReference type="SAM" id="Phobius"/>
    </source>
</evidence>
<dbReference type="PANTHER" id="PTHR11040:SF76">
    <property type="entry name" value="ZINC TRANSPORTER ZIP3"/>
    <property type="match status" value="1"/>
</dbReference>